<accession>A0A6S6TXE6</accession>
<gene>
    <name evidence="3" type="ORF">HELGO_WM18953</name>
</gene>
<keyword evidence="1" id="KW-0472">Membrane</keyword>
<organism evidence="3">
    <name type="scientific">uncultured Aureispira sp</name>
    <dbReference type="NCBI Taxonomy" id="1331704"/>
    <lineage>
        <taxon>Bacteria</taxon>
        <taxon>Pseudomonadati</taxon>
        <taxon>Bacteroidota</taxon>
        <taxon>Saprospiria</taxon>
        <taxon>Saprospirales</taxon>
        <taxon>Saprospiraceae</taxon>
        <taxon>Aureispira</taxon>
        <taxon>environmental samples</taxon>
    </lineage>
</organism>
<dbReference type="Pfam" id="PF14351">
    <property type="entry name" value="DUF4401"/>
    <property type="match status" value="1"/>
</dbReference>
<feature type="transmembrane region" description="Helical" evidence="1">
    <location>
        <begin position="176"/>
        <end position="192"/>
    </location>
</feature>
<feature type="transmembrane region" description="Helical" evidence="1">
    <location>
        <begin position="128"/>
        <end position="146"/>
    </location>
</feature>
<protein>
    <recommendedName>
        <fullName evidence="2">DUF4401 domain-containing protein</fullName>
    </recommendedName>
</protein>
<proteinExistence type="predicted"/>
<dbReference type="InterPro" id="IPR025513">
    <property type="entry name" value="DUF4401"/>
</dbReference>
<reference evidence="3" key="1">
    <citation type="submission" date="2020-01" db="EMBL/GenBank/DDBJ databases">
        <authorList>
            <person name="Meier V. D."/>
            <person name="Meier V D."/>
        </authorList>
    </citation>
    <scope>NUCLEOTIDE SEQUENCE</scope>
    <source>
        <strain evidence="3">HLG_WM_MAG_10</strain>
    </source>
</reference>
<evidence type="ECO:0000256" key="1">
    <source>
        <dbReference type="SAM" id="Phobius"/>
    </source>
</evidence>
<feature type="transmembrane region" description="Helical" evidence="1">
    <location>
        <begin position="45"/>
        <end position="72"/>
    </location>
</feature>
<feature type="transmembrane region" description="Helical" evidence="1">
    <location>
        <begin position="244"/>
        <end position="265"/>
    </location>
</feature>
<name>A0A6S6TXE6_9BACT</name>
<feature type="domain" description="DUF4401" evidence="2">
    <location>
        <begin position="47"/>
        <end position="358"/>
    </location>
</feature>
<feature type="transmembrane region" description="Helical" evidence="1">
    <location>
        <begin position="336"/>
        <end position="356"/>
    </location>
</feature>
<keyword evidence="1" id="KW-0812">Transmembrane</keyword>
<dbReference type="EMBL" id="CACVAQ010000320">
    <property type="protein sequence ID" value="CAA6822817.1"/>
    <property type="molecule type" value="Genomic_DNA"/>
</dbReference>
<feature type="transmembrane region" description="Helical" evidence="1">
    <location>
        <begin position="104"/>
        <end position="122"/>
    </location>
</feature>
<keyword evidence="1" id="KW-1133">Transmembrane helix</keyword>
<feature type="transmembrane region" description="Helical" evidence="1">
    <location>
        <begin position="277"/>
        <end position="303"/>
    </location>
</feature>
<sequence>MMMEHNKTALKELLEIYKEEGINPKLNTTDFKADYKRLEENQTSILIQVLIFVGAFLTASFFLVFLGIGGLFDSESAMIFLGLLITAASLAIPYLAVQNTNTEPFAMALMMIGTILFSAGFMGNLFDFQLFFWIALFLALFISIVAASHLQKFAAIVCFNLCAYCLIWDFKIQIAFNFLILLNATIVTVAWLKETSVLSAYPQLGQWYAAIMNACSISMIGLLCGSVNLSDHYYNYGEEVIGSSYWWVSALLLIVLVLWALNETLDLVGNKAKKIPILIGTGIALLFLINAPGIIGGILILFLGVYAGYHLLIGQGILAVFFFTVLFYYNMNTTLLFKSILMISAGVLFIALGAAIKRVYDFELSKDEKETS</sequence>
<evidence type="ECO:0000259" key="2">
    <source>
        <dbReference type="Pfam" id="PF14351"/>
    </source>
</evidence>
<feature type="transmembrane region" description="Helical" evidence="1">
    <location>
        <begin position="78"/>
        <end position="97"/>
    </location>
</feature>
<feature type="transmembrane region" description="Helical" evidence="1">
    <location>
        <begin position="309"/>
        <end position="329"/>
    </location>
</feature>
<dbReference type="AlphaFoldDB" id="A0A6S6TXE6"/>
<evidence type="ECO:0000313" key="3">
    <source>
        <dbReference type="EMBL" id="CAA6822817.1"/>
    </source>
</evidence>
<feature type="transmembrane region" description="Helical" evidence="1">
    <location>
        <begin position="204"/>
        <end position="224"/>
    </location>
</feature>